<dbReference type="SUPFAM" id="SSF50891">
    <property type="entry name" value="Cyclophilin-like"/>
    <property type="match status" value="1"/>
</dbReference>
<accession>A0A1I6UH48</accession>
<dbReference type="InterPro" id="IPR003778">
    <property type="entry name" value="CT_A_B"/>
</dbReference>
<dbReference type="InterPro" id="IPR029000">
    <property type="entry name" value="Cyclophilin-like_dom_sf"/>
</dbReference>
<dbReference type="AlphaFoldDB" id="A0A1I6UH48"/>
<keyword evidence="3" id="KW-0067">ATP-binding</keyword>
<keyword evidence="1" id="KW-0547">Nucleotide-binding</keyword>
<dbReference type="PANTHER" id="PTHR43309">
    <property type="entry name" value="5-OXOPROLINASE SUBUNIT C"/>
    <property type="match status" value="1"/>
</dbReference>
<gene>
    <name evidence="5" type="ORF">SAMN04488556_3854</name>
</gene>
<dbReference type="EMBL" id="FOZS01000004">
    <property type="protein sequence ID" value="SFT00607.1"/>
    <property type="molecule type" value="Genomic_DNA"/>
</dbReference>
<dbReference type="RefSeq" id="WP_092907040.1">
    <property type="nucleotide sequence ID" value="NZ_FOZS01000004.1"/>
</dbReference>
<evidence type="ECO:0000256" key="2">
    <source>
        <dbReference type="ARBA" id="ARBA00022801"/>
    </source>
</evidence>
<feature type="domain" description="Carboxyltransferase" evidence="4">
    <location>
        <begin position="23"/>
        <end position="323"/>
    </location>
</feature>
<dbReference type="GO" id="GO:0016787">
    <property type="term" value="F:hydrolase activity"/>
    <property type="evidence" value="ECO:0007669"/>
    <property type="project" value="UniProtKB-KW"/>
</dbReference>
<dbReference type="PANTHER" id="PTHR43309:SF3">
    <property type="entry name" value="5-OXOPROLINASE SUBUNIT C"/>
    <property type="match status" value="1"/>
</dbReference>
<dbReference type="InterPro" id="IPR052708">
    <property type="entry name" value="PxpC"/>
</dbReference>
<protein>
    <submittedName>
        <fullName evidence="5">Biotin-dependent carboxylase uncharacterized domain-containing protein</fullName>
    </submittedName>
</protein>
<dbReference type="OrthoDB" id="85703at2157"/>
<dbReference type="SMART" id="SM00797">
    <property type="entry name" value="AHS2"/>
    <property type="match status" value="1"/>
</dbReference>
<evidence type="ECO:0000259" key="4">
    <source>
        <dbReference type="SMART" id="SM00797"/>
    </source>
</evidence>
<dbReference type="Gene3D" id="2.40.100.10">
    <property type="entry name" value="Cyclophilin-like"/>
    <property type="match status" value="1"/>
</dbReference>
<dbReference type="NCBIfam" id="TIGR00724">
    <property type="entry name" value="urea_amlyse_rel"/>
    <property type="match status" value="1"/>
</dbReference>
<evidence type="ECO:0000313" key="5">
    <source>
        <dbReference type="EMBL" id="SFT00607.1"/>
    </source>
</evidence>
<reference evidence="6" key="1">
    <citation type="submission" date="2016-10" db="EMBL/GenBank/DDBJ databases">
        <authorList>
            <person name="Varghese N."/>
            <person name="Submissions S."/>
        </authorList>
    </citation>
    <scope>NUCLEOTIDE SEQUENCE [LARGE SCALE GENOMIC DNA]</scope>
    <source>
        <strain evidence="6">DSM 22427</strain>
    </source>
</reference>
<dbReference type="GO" id="GO:0005524">
    <property type="term" value="F:ATP binding"/>
    <property type="evidence" value="ECO:0007669"/>
    <property type="project" value="UniProtKB-KW"/>
</dbReference>
<evidence type="ECO:0000256" key="3">
    <source>
        <dbReference type="ARBA" id="ARBA00022840"/>
    </source>
</evidence>
<keyword evidence="2" id="KW-0378">Hydrolase</keyword>
<sequence>MIEIRDGGISSTIQDRGRSGNYHIGMPPSGAMDPYAHSVANFLVGNDADAATIEMTYQGITATFREDAVVAITGADMSPSLDGEPIGMWETVAVEAGDELEVAFATDGARAYLAVAGGIDVPEVMGSRSTYTLVGIGGHEGRGLEKGDRLEIGSTEADANEHVDGGDPTALVGTELPAEYVPDYAAEDTVRIVVGLTDYRLTEESRETLCDAEWTVSPEADRTGYRLEGPDIEFEEREQPFGAGTNPSNVVDLGYPVGSIQVPQKPIVLMQDAVTGGGYATVGTVISADRGLLAQRQTHKTVTFEPVDVEAAISARTDSRERLDEIEAVLSGDS</sequence>
<evidence type="ECO:0000313" key="6">
    <source>
        <dbReference type="Proteomes" id="UP000199199"/>
    </source>
</evidence>
<keyword evidence="6" id="KW-1185">Reference proteome</keyword>
<dbReference type="Proteomes" id="UP000199199">
    <property type="component" value="Unassembled WGS sequence"/>
</dbReference>
<organism evidence="5 6">
    <name type="scientific">Halostagnicola kamekurae</name>
    <dbReference type="NCBI Taxonomy" id="619731"/>
    <lineage>
        <taxon>Archaea</taxon>
        <taxon>Methanobacteriati</taxon>
        <taxon>Methanobacteriota</taxon>
        <taxon>Stenosarchaea group</taxon>
        <taxon>Halobacteria</taxon>
        <taxon>Halobacteriales</taxon>
        <taxon>Natrialbaceae</taxon>
        <taxon>Halostagnicola</taxon>
    </lineage>
</organism>
<dbReference type="Pfam" id="PF02626">
    <property type="entry name" value="CT_A_B"/>
    <property type="match status" value="1"/>
</dbReference>
<evidence type="ECO:0000256" key="1">
    <source>
        <dbReference type="ARBA" id="ARBA00022741"/>
    </source>
</evidence>
<proteinExistence type="predicted"/>
<name>A0A1I6UH48_9EURY</name>